<keyword evidence="9" id="KW-1185">Reference proteome</keyword>
<keyword evidence="4" id="KW-0472">Membrane</keyword>
<evidence type="ECO:0000313" key="9">
    <source>
        <dbReference type="Proteomes" id="UP001378956"/>
    </source>
</evidence>
<dbReference type="Pfam" id="PF14322">
    <property type="entry name" value="SusD-like_3"/>
    <property type="match status" value="1"/>
</dbReference>
<dbReference type="InterPro" id="IPR012944">
    <property type="entry name" value="SusD_RagB_dom"/>
</dbReference>
<evidence type="ECO:0000256" key="5">
    <source>
        <dbReference type="ARBA" id="ARBA00023237"/>
    </source>
</evidence>
<comment type="subcellular location">
    <subcellularLocation>
        <location evidence="1">Cell outer membrane</location>
    </subcellularLocation>
</comment>
<dbReference type="Proteomes" id="UP001378956">
    <property type="component" value="Unassembled WGS sequence"/>
</dbReference>
<accession>A0ABU8NN35</accession>
<evidence type="ECO:0000256" key="4">
    <source>
        <dbReference type="ARBA" id="ARBA00023136"/>
    </source>
</evidence>
<name>A0ABU8NN35_9SPHI</name>
<evidence type="ECO:0000313" key="8">
    <source>
        <dbReference type="EMBL" id="MEJ2903576.1"/>
    </source>
</evidence>
<keyword evidence="5" id="KW-0998">Cell outer membrane</keyword>
<evidence type="ECO:0000259" key="7">
    <source>
        <dbReference type="Pfam" id="PF14322"/>
    </source>
</evidence>
<evidence type="ECO:0000256" key="3">
    <source>
        <dbReference type="ARBA" id="ARBA00022729"/>
    </source>
</evidence>
<gene>
    <name evidence="8" type="ORF">WAE58_14115</name>
</gene>
<dbReference type="InterPro" id="IPR011990">
    <property type="entry name" value="TPR-like_helical_dom_sf"/>
</dbReference>
<proteinExistence type="inferred from homology"/>
<organism evidence="8 9">
    <name type="scientific">Pedobacter panaciterrae</name>
    <dbReference type="NCBI Taxonomy" id="363849"/>
    <lineage>
        <taxon>Bacteria</taxon>
        <taxon>Pseudomonadati</taxon>
        <taxon>Bacteroidota</taxon>
        <taxon>Sphingobacteriia</taxon>
        <taxon>Sphingobacteriales</taxon>
        <taxon>Sphingobacteriaceae</taxon>
        <taxon>Pedobacter</taxon>
    </lineage>
</organism>
<dbReference type="InterPro" id="IPR033985">
    <property type="entry name" value="SusD-like_N"/>
</dbReference>
<protein>
    <submittedName>
        <fullName evidence="8">RagB/SusD family nutrient uptake outer membrane protein</fullName>
    </submittedName>
</protein>
<reference evidence="8 9" key="1">
    <citation type="submission" date="2024-03" db="EMBL/GenBank/DDBJ databases">
        <title>Sequence of Lycoming College Course Isolates.</title>
        <authorList>
            <person name="Plotts O."/>
            <person name="Newman J."/>
        </authorList>
    </citation>
    <scope>NUCLEOTIDE SEQUENCE [LARGE SCALE GENOMIC DNA]</scope>
    <source>
        <strain evidence="8 9">CJB-3</strain>
    </source>
</reference>
<evidence type="ECO:0000259" key="6">
    <source>
        <dbReference type="Pfam" id="PF07980"/>
    </source>
</evidence>
<evidence type="ECO:0000256" key="2">
    <source>
        <dbReference type="ARBA" id="ARBA00006275"/>
    </source>
</evidence>
<dbReference type="CDD" id="cd08977">
    <property type="entry name" value="SusD"/>
    <property type="match status" value="1"/>
</dbReference>
<dbReference type="SUPFAM" id="SSF48452">
    <property type="entry name" value="TPR-like"/>
    <property type="match status" value="1"/>
</dbReference>
<sequence>MKKAIYILSFFSILSFSSCEKYLDVEPRASVSDKQTIYDNASSQTALTGVYAALASGSYYGTTFQSIGYLNGDNIQWTGSQSQVQEFINHNVSADNSTISSAWSAIYLTISRANQVIQKVPGVTDPLLNQSTKDQIVGQAYFIRALAYFDLARTWGSVPLITKPTETATDNSGIPRSPQNEVYAQVLNDLDKAEPLLTETTDRHRATRKTVWALKSRYYLYRGDWANAELYATKLIVDNANYKLLKPFGSFFQNDARATQESVFELFYSAAETNGHRGQWQPQQNGGTRQWAPNDAFVALVNDPLIGGTRSVLVAKDNQNRWYGNLYYRSPATDPSYLIRIAELYLIRAEARSNQAPDGATVANDKLAGAIADLNAVRDRAGLAGTPAVTKANVLLAIENERRVEFAFEPHRWFDLVRTGRASVVLNITDVRKYLMPIPNDQLLIDPALGPNNPGY</sequence>
<evidence type="ECO:0000256" key="1">
    <source>
        <dbReference type="ARBA" id="ARBA00004442"/>
    </source>
</evidence>
<keyword evidence="3" id="KW-0732">Signal</keyword>
<dbReference type="EMBL" id="JBBEUB010000004">
    <property type="protein sequence ID" value="MEJ2903576.1"/>
    <property type="molecule type" value="Genomic_DNA"/>
</dbReference>
<comment type="similarity">
    <text evidence="2">Belongs to the SusD family.</text>
</comment>
<feature type="domain" description="RagB/SusD" evidence="6">
    <location>
        <begin position="334"/>
        <end position="419"/>
    </location>
</feature>
<dbReference type="RefSeq" id="WP_172660113.1">
    <property type="nucleotide sequence ID" value="NZ_CBFGNQ010000015.1"/>
</dbReference>
<dbReference type="PROSITE" id="PS51257">
    <property type="entry name" value="PROKAR_LIPOPROTEIN"/>
    <property type="match status" value="1"/>
</dbReference>
<comment type="caution">
    <text evidence="8">The sequence shown here is derived from an EMBL/GenBank/DDBJ whole genome shotgun (WGS) entry which is preliminary data.</text>
</comment>
<dbReference type="Pfam" id="PF07980">
    <property type="entry name" value="SusD_RagB"/>
    <property type="match status" value="1"/>
</dbReference>
<dbReference type="Gene3D" id="1.25.40.390">
    <property type="match status" value="1"/>
</dbReference>
<feature type="domain" description="SusD-like N-terminal" evidence="7">
    <location>
        <begin position="21"/>
        <end position="220"/>
    </location>
</feature>